<dbReference type="Gene3D" id="3.40.1580.10">
    <property type="entry name" value="SMI1/KNR4-like"/>
    <property type="match status" value="1"/>
</dbReference>
<proteinExistence type="predicted"/>
<evidence type="ECO:0000313" key="2">
    <source>
        <dbReference type="EMBL" id="RJG50597.1"/>
    </source>
</evidence>
<dbReference type="AlphaFoldDB" id="A0A418YJ10"/>
<evidence type="ECO:0000259" key="1">
    <source>
        <dbReference type="SMART" id="SM00860"/>
    </source>
</evidence>
<reference evidence="2 3" key="2">
    <citation type="submission" date="2019-01" db="EMBL/GenBank/DDBJ databases">
        <title>Motilimonas pumilus sp. nov., isolated from the gut of sea cucumber (Apostichopus japonicus).</title>
        <authorList>
            <person name="Wang F.-Q."/>
            <person name="Ren L.-H."/>
            <person name="Lin Y.-W."/>
            <person name="Sun G.-H."/>
            <person name="Du Z.-J."/>
            <person name="Zhao J.-X."/>
            <person name="Liu X.-J."/>
            <person name="Liu L.-J."/>
        </authorList>
    </citation>
    <scope>NUCLEOTIDE SEQUENCE [LARGE SCALE GENOMIC DNA]</scope>
    <source>
        <strain evidence="2 3">PLHSC7-2</strain>
    </source>
</reference>
<organism evidence="2 3">
    <name type="scientific">Motilimonas pumila</name>
    <dbReference type="NCBI Taxonomy" id="2303987"/>
    <lineage>
        <taxon>Bacteria</taxon>
        <taxon>Pseudomonadati</taxon>
        <taxon>Pseudomonadota</taxon>
        <taxon>Gammaproteobacteria</taxon>
        <taxon>Alteromonadales</taxon>
        <taxon>Alteromonadales genera incertae sedis</taxon>
        <taxon>Motilimonas</taxon>
    </lineage>
</organism>
<dbReference type="EMBL" id="QZCH01000002">
    <property type="protein sequence ID" value="RJG50597.1"/>
    <property type="molecule type" value="Genomic_DNA"/>
</dbReference>
<dbReference type="Pfam" id="PF09346">
    <property type="entry name" value="SMI1_KNR4"/>
    <property type="match status" value="1"/>
</dbReference>
<keyword evidence="3" id="KW-1185">Reference proteome</keyword>
<gene>
    <name evidence="2" type="ORF">D1Z90_03755</name>
</gene>
<dbReference type="SUPFAM" id="SSF160631">
    <property type="entry name" value="SMI1/KNR4-like"/>
    <property type="match status" value="1"/>
</dbReference>
<dbReference type="SMART" id="SM00860">
    <property type="entry name" value="SMI1_KNR4"/>
    <property type="match status" value="1"/>
</dbReference>
<dbReference type="OrthoDB" id="6624009at2"/>
<feature type="domain" description="Knr4/Smi1-like" evidence="1">
    <location>
        <begin position="15"/>
        <end position="161"/>
    </location>
</feature>
<dbReference type="InterPro" id="IPR037883">
    <property type="entry name" value="Knr4/Smi1-like_sf"/>
</dbReference>
<comment type="caution">
    <text evidence="2">The sequence shown here is derived from an EMBL/GenBank/DDBJ whole genome shotgun (WGS) entry which is preliminary data.</text>
</comment>
<evidence type="ECO:0000313" key="3">
    <source>
        <dbReference type="Proteomes" id="UP000283255"/>
    </source>
</evidence>
<reference evidence="2 3" key="1">
    <citation type="submission" date="2018-09" db="EMBL/GenBank/DDBJ databases">
        <authorList>
            <person name="Wang F."/>
        </authorList>
    </citation>
    <scope>NUCLEOTIDE SEQUENCE [LARGE SCALE GENOMIC DNA]</scope>
    <source>
        <strain evidence="2 3">PLHSC7-2</strain>
    </source>
</reference>
<name>A0A418YJ10_9GAMM</name>
<protein>
    <submittedName>
        <fullName evidence="2">SMI1/KNR4 family protein</fullName>
    </submittedName>
</protein>
<sequence>MYDYSKFEITSYCHVIDQGYLQGFEQRIGAQLPESYKAFLLRFGACYLTSAKINLVAPDGQVFSDAPYEYGEVEVGVFYAASFRETGRPDNGLIDRDSLNEQYEEYTLDYGLDPDYIPIADGHANNIFLMKVKGEGVGSVYYWLNKRYCLLAHSFEAFLDKLPFVKIQTLEEYLDSVSHLIDGDLKKLERRKTNWLFQQQSSRDRYQIKEQGEP</sequence>
<accession>A0A418YJ10</accession>
<dbReference type="Proteomes" id="UP000283255">
    <property type="component" value="Unassembled WGS sequence"/>
</dbReference>
<dbReference type="RefSeq" id="WP_119909399.1">
    <property type="nucleotide sequence ID" value="NZ_QZCH01000002.1"/>
</dbReference>
<dbReference type="InterPro" id="IPR018958">
    <property type="entry name" value="Knr4/Smi1-like_dom"/>
</dbReference>